<feature type="chain" id="PRO_5030845008" description="Lipoprotein" evidence="1">
    <location>
        <begin position="21"/>
        <end position="254"/>
    </location>
</feature>
<sequence length="254" mass="26796">MRTFRLLPALGLLLALTACAHPGTTETDRQADTLATAIGYPRQSDAAGFARAALATSLGRSADFAVLVAREVPHGLDPMEQTAHLVIRIHEDAREPSGIFGSRKPALDACYELNFNYYGIIGKPERTPCPKDAKPYTPPPLPVYWKLPPDAGDKLMALLRGLPAAPVAEDVVATMRKELAVPAPGSPEAPFQGVQAKVVGADVGVAAWSGRGESLNCVMAVRKAGNVRTYGLSWRETRTGEGGPGCSPETALGG</sequence>
<dbReference type="PROSITE" id="PS51257">
    <property type="entry name" value="PROKAR_LIPOPROTEIN"/>
    <property type="match status" value="1"/>
</dbReference>
<name>A0A7W7CCJ4_9PSEU</name>
<protein>
    <recommendedName>
        <fullName evidence="4">Lipoprotein</fullName>
    </recommendedName>
</protein>
<reference evidence="2 3" key="1">
    <citation type="submission" date="2020-08" db="EMBL/GenBank/DDBJ databases">
        <title>Sequencing the genomes of 1000 actinobacteria strains.</title>
        <authorList>
            <person name="Klenk H.-P."/>
        </authorList>
    </citation>
    <scope>NUCLEOTIDE SEQUENCE [LARGE SCALE GENOMIC DNA]</scope>
    <source>
        <strain evidence="2 3">DSM 44230</strain>
    </source>
</reference>
<gene>
    <name evidence="2" type="ORF">HNR67_004732</name>
</gene>
<dbReference type="Proteomes" id="UP000533598">
    <property type="component" value="Unassembled WGS sequence"/>
</dbReference>
<dbReference type="EMBL" id="JACHMH010000001">
    <property type="protein sequence ID" value="MBB4678614.1"/>
    <property type="molecule type" value="Genomic_DNA"/>
</dbReference>
<feature type="signal peptide" evidence="1">
    <location>
        <begin position="1"/>
        <end position="20"/>
    </location>
</feature>
<accession>A0A7W7CCJ4</accession>
<proteinExistence type="predicted"/>
<comment type="caution">
    <text evidence="2">The sequence shown here is derived from an EMBL/GenBank/DDBJ whole genome shotgun (WGS) entry which is preliminary data.</text>
</comment>
<evidence type="ECO:0008006" key="4">
    <source>
        <dbReference type="Google" id="ProtNLM"/>
    </source>
</evidence>
<evidence type="ECO:0000256" key="1">
    <source>
        <dbReference type="SAM" id="SignalP"/>
    </source>
</evidence>
<keyword evidence="3" id="KW-1185">Reference proteome</keyword>
<evidence type="ECO:0000313" key="2">
    <source>
        <dbReference type="EMBL" id="MBB4678614.1"/>
    </source>
</evidence>
<evidence type="ECO:0000313" key="3">
    <source>
        <dbReference type="Proteomes" id="UP000533598"/>
    </source>
</evidence>
<organism evidence="2 3">
    <name type="scientific">Crossiella cryophila</name>
    <dbReference type="NCBI Taxonomy" id="43355"/>
    <lineage>
        <taxon>Bacteria</taxon>
        <taxon>Bacillati</taxon>
        <taxon>Actinomycetota</taxon>
        <taxon>Actinomycetes</taxon>
        <taxon>Pseudonocardiales</taxon>
        <taxon>Pseudonocardiaceae</taxon>
        <taxon>Crossiella</taxon>
    </lineage>
</organism>
<dbReference type="AlphaFoldDB" id="A0A7W7CCJ4"/>
<dbReference type="RefSeq" id="WP_185004467.1">
    <property type="nucleotide sequence ID" value="NZ_BAAAUI010000010.1"/>
</dbReference>
<keyword evidence="1" id="KW-0732">Signal</keyword>